<reference evidence="3 4" key="1">
    <citation type="submission" date="2019-02" db="EMBL/GenBank/DDBJ databases">
        <title>Deep-cultivation of Planctomycetes and their phenomic and genomic characterization uncovers novel biology.</title>
        <authorList>
            <person name="Wiegand S."/>
            <person name="Jogler M."/>
            <person name="Boedeker C."/>
            <person name="Pinto D."/>
            <person name="Vollmers J."/>
            <person name="Rivas-Marin E."/>
            <person name="Kohn T."/>
            <person name="Peeters S.H."/>
            <person name="Heuer A."/>
            <person name="Rast P."/>
            <person name="Oberbeckmann S."/>
            <person name="Bunk B."/>
            <person name="Jeske O."/>
            <person name="Meyerdierks A."/>
            <person name="Storesund J.E."/>
            <person name="Kallscheuer N."/>
            <person name="Luecker S."/>
            <person name="Lage O.M."/>
            <person name="Pohl T."/>
            <person name="Merkel B.J."/>
            <person name="Hornburger P."/>
            <person name="Mueller R.-W."/>
            <person name="Bruemmer F."/>
            <person name="Labrenz M."/>
            <person name="Spormann A.M."/>
            <person name="Op den Camp H."/>
            <person name="Overmann J."/>
            <person name="Amann R."/>
            <person name="Jetten M.S.M."/>
            <person name="Mascher T."/>
            <person name="Medema M.H."/>
            <person name="Devos D.P."/>
            <person name="Kaster A.-K."/>
            <person name="Ovreas L."/>
            <person name="Rohde M."/>
            <person name="Galperin M.Y."/>
            <person name="Jogler C."/>
        </authorList>
    </citation>
    <scope>NUCLEOTIDE SEQUENCE [LARGE SCALE GENOMIC DNA]</scope>
    <source>
        <strain evidence="3 4">V22</strain>
    </source>
</reference>
<organism evidence="3 4">
    <name type="scientific">Calycomorphotria hydatis</name>
    <dbReference type="NCBI Taxonomy" id="2528027"/>
    <lineage>
        <taxon>Bacteria</taxon>
        <taxon>Pseudomonadati</taxon>
        <taxon>Planctomycetota</taxon>
        <taxon>Planctomycetia</taxon>
        <taxon>Planctomycetales</taxon>
        <taxon>Planctomycetaceae</taxon>
        <taxon>Calycomorphotria</taxon>
    </lineage>
</organism>
<evidence type="ECO:0000313" key="4">
    <source>
        <dbReference type="Proteomes" id="UP000319976"/>
    </source>
</evidence>
<dbReference type="InterPro" id="IPR010496">
    <property type="entry name" value="AL/BT2_dom"/>
</dbReference>
<evidence type="ECO:0000259" key="2">
    <source>
        <dbReference type="Pfam" id="PF06439"/>
    </source>
</evidence>
<dbReference type="RefSeq" id="WP_145259229.1">
    <property type="nucleotide sequence ID" value="NZ_CP036316.1"/>
</dbReference>
<proteinExistence type="predicted"/>
<dbReference type="Gene3D" id="2.60.120.560">
    <property type="entry name" value="Exo-inulinase, domain 1"/>
    <property type="match status" value="1"/>
</dbReference>
<feature type="signal peptide" evidence="1">
    <location>
        <begin position="1"/>
        <end position="23"/>
    </location>
</feature>
<feature type="domain" description="3-keto-alpha-glucoside-1,2-lyase/3-keto-2-hydroxy-glucal hydratase" evidence="2">
    <location>
        <begin position="28"/>
        <end position="206"/>
    </location>
</feature>
<dbReference type="GO" id="GO:0016787">
    <property type="term" value="F:hydrolase activity"/>
    <property type="evidence" value="ECO:0007669"/>
    <property type="project" value="InterPro"/>
</dbReference>
<protein>
    <recommendedName>
        <fullName evidence="2">3-keto-alpha-glucoside-1,2-lyase/3-keto-2-hydroxy-glucal hydratase domain-containing protein</fullName>
    </recommendedName>
</protein>
<feature type="chain" id="PRO_5021858692" description="3-keto-alpha-glucoside-1,2-lyase/3-keto-2-hydroxy-glucal hydratase domain-containing protein" evidence="1">
    <location>
        <begin position="24"/>
        <end position="214"/>
    </location>
</feature>
<evidence type="ECO:0000313" key="3">
    <source>
        <dbReference type="EMBL" id="QDT63146.1"/>
    </source>
</evidence>
<gene>
    <name evidence="3" type="ORF">V22_03640</name>
</gene>
<dbReference type="EMBL" id="CP036316">
    <property type="protein sequence ID" value="QDT63146.1"/>
    <property type="molecule type" value="Genomic_DNA"/>
</dbReference>
<evidence type="ECO:0000256" key="1">
    <source>
        <dbReference type="SAM" id="SignalP"/>
    </source>
</evidence>
<sequence precursor="true">MPLTRLAFALLASLIVTTGTLFASEWISLDGDTLDEHWMTKGGWTLEEDGVIHLPKQEYDHWRNYENYLVLKDHMMADFEIEFDWKTDYNSGLYFHIPNLNEVEKRQHVEVQLFENSKWNKPKLGDHVAGGVIPGHAPTKDAGKAPGEWNHFLIRCVDNQLTVTLNGEVVNQVNLNEGRAGERSKFGGFAFQDHGFAVSLKNIRLKNLDEDAGN</sequence>
<dbReference type="Pfam" id="PF06439">
    <property type="entry name" value="3keto-disac_hyd"/>
    <property type="match status" value="1"/>
</dbReference>
<keyword evidence="4" id="KW-1185">Reference proteome</keyword>
<name>A0A517T438_9PLAN</name>
<dbReference type="OrthoDB" id="53343at2"/>
<accession>A0A517T438</accession>
<dbReference type="Proteomes" id="UP000319976">
    <property type="component" value="Chromosome"/>
</dbReference>
<keyword evidence="1" id="KW-0732">Signal</keyword>
<dbReference type="KEGG" id="chya:V22_03640"/>
<dbReference type="AlphaFoldDB" id="A0A517T438"/>